<comment type="caution">
    <text evidence="1">The sequence shown here is derived from an EMBL/GenBank/DDBJ whole genome shotgun (WGS) entry which is preliminary data.</text>
</comment>
<accession>A0A699ITF3</accession>
<gene>
    <name evidence="1" type="ORF">Tci_549150</name>
</gene>
<sequence>LDQVVNIFDSGDRSQWLDPHPLQGRKSFFTFDRTGSGLSTFGRGRAVYVSTSSIQYERRLLGYEGLEVINPEGGTEDAEVEAQRGRWKQEVCYHFVYLSTISS</sequence>
<proteinExistence type="predicted"/>
<feature type="non-terminal residue" evidence="1">
    <location>
        <position position="1"/>
    </location>
</feature>
<name>A0A699ITF3_TANCI</name>
<reference evidence="1" key="1">
    <citation type="journal article" date="2019" name="Sci. Rep.">
        <title>Draft genome of Tanacetum cinerariifolium, the natural source of mosquito coil.</title>
        <authorList>
            <person name="Yamashiro T."/>
            <person name="Shiraishi A."/>
            <person name="Satake H."/>
            <person name="Nakayama K."/>
        </authorList>
    </citation>
    <scope>NUCLEOTIDE SEQUENCE</scope>
</reference>
<protein>
    <submittedName>
        <fullName evidence="1">Uncharacterized protein</fullName>
    </submittedName>
</protein>
<dbReference type="EMBL" id="BKCJ010321491">
    <property type="protein sequence ID" value="GEZ77177.1"/>
    <property type="molecule type" value="Genomic_DNA"/>
</dbReference>
<evidence type="ECO:0000313" key="1">
    <source>
        <dbReference type="EMBL" id="GEZ77177.1"/>
    </source>
</evidence>
<organism evidence="1">
    <name type="scientific">Tanacetum cinerariifolium</name>
    <name type="common">Dalmatian daisy</name>
    <name type="synonym">Chrysanthemum cinerariifolium</name>
    <dbReference type="NCBI Taxonomy" id="118510"/>
    <lineage>
        <taxon>Eukaryota</taxon>
        <taxon>Viridiplantae</taxon>
        <taxon>Streptophyta</taxon>
        <taxon>Embryophyta</taxon>
        <taxon>Tracheophyta</taxon>
        <taxon>Spermatophyta</taxon>
        <taxon>Magnoliopsida</taxon>
        <taxon>eudicotyledons</taxon>
        <taxon>Gunneridae</taxon>
        <taxon>Pentapetalae</taxon>
        <taxon>asterids</taxon>
        <taxon>campanulids</taxon>
        <taxon>Asterales</taxon>
        <taxon>Asteraceae</taxon>
        <taxon>Asteroideae</taxon>
        <taxon>Anthemideae</taxon>
        <taxon>Anthemidinae</taxon>
        <taxon>Tanacetum</taxon>
    </lineage>
</organism>
<dbReference type="AlphaFoldDB" id="A0A699ITF3"/>